<gene>
    <name evidence="1" type="ORF">TIFTF001_013752</name>
</gene>
<name>A0AA88D380_FICCA</name>
<dbReference type="Proteomes" id="UP001187192">
    <property type="component" value="Unassembled WGS sequence"/>
</dbReference>
<protein>
    <submittedName>
        <fullName evidence="1">Uncharacterized protein</fullName>
    </submittedName>
</protein>
<keyword evidence="2" id="KW-1185">Reference proteome</keyword>
<organism evidence="1 2">
    <name type="scientific">Ficus carica</name>
    <name type="common">Common fig</name>
    <dbReference type="NCBI Taxonomy" id="3494"/>
    <lineage>
        <taxon>Eukaryota</taxon>
        <taxon>Viridiplantae</taxon>
        <taxon>Streptophyta</taxon>
        <taxon>Embryophyta</taxon>
        <taxon>Tracheophyta</taxon>
        <taxon>Spermatophyta</taxon>
        <taxon>Magnoliopsida</taxon>
        <taxon>eudicotyledons</taxon>
        <taxon>Gunneridae</taxon>
        <taxon>Pentapetalae</taxon>
        <taxon>rosids</taxon>
        <taxon>fabids</taxon>
        <taxon>Rosales</taxon>
        <taxon>Moraceae</taxon>
        <taxon>Ficeae</taxon>
        <taxon>Ficus</taxon>
    </lineage>
</organism>
<sequence>MWALFVYSLNLNGPGQLNSISADGKEVLRASRGAEAKHAIIYAHLIPTLPVLNTRHLPTLAWIGKLTAKI</sequence>
<comment type="caution">
    <text evidence="1">The sequence shown here is derived from an EMBL/GenBank/DDBJ whole genome shotgun (WGS) entry which is preliminary data.</text>
</comment>
<reference evidence="1" key="1">
    <citation type="submission" date="2023-07" db="EMBL/GenBank/DDBJ databases">
        <title>draft genome sequence of fig (Ficus carica).</title>
        <authorList>
            <person name="Takahashi T."/>
            <person name="Nishimura K."/>
        </authorList>
    </citation>
    <scope>NUCLEOTIDE SEQUENCE</scope>
</reference>
<dbReference type="AlphaFoldDB" id="A0AA88D380"/>
<dbReference type="EMBL" id="BTGU01000018">
    <property type="protein sequence ID" value="GMN44558.1"/>
    <property type="molecule type" value="Genomic_DNA"/>
</dbReference>
<accession>A0AA88D380</accession>
<evidence type="ECO:0000313" key="2">
    <source>
        <dbReference type="Proteomes" id="UP001187192"/>
    </source>
</evidence>
<proteinExistence type="predicted"/>
<evidence type="ECO:0000313" key="1">
    <source>
        <dbReference type="EMBL" id="GMN44558.1"/>
    </source>
</evidence>